<keyword evidence="2" id="KW-1185">Reference proteome</keyword>
<proteinExistence type="predicted"/>
<evidence type="ECO:0000313" key="2">
    <source>
        <dbReference type="Proteomes" id="UP000184085"/>
    </source>
</evidence>
<evidence type="ECO:0000313" key="1">
    <source>
        <dbReference type="EMBL" id="SCM69846.1"/>
    </source>
</evidence>
<organism evidence="1 2">
    <name type="scientific">Donghicola eburneus</name>
    <dbReference type="NCBI Taxonomy" id="393278"/>
    <lineage>
        <taxon>Bacteria</taxon>
        <taxon>Pseudomonadati</taxon>
        <taxon>Pseudomonadota</taxon>
        <taxon>Alphaproteobacteria</taxon>
        <taxon>Rhodobacterales</taxon>
        <taxon>Roseobacteraceae</taxon>
        <taxon>Donghicola</taxon>
    </lineage>
</organism>
<name>A0A1M4N9G5_9RHOB</name>
<dbReference type="EMBL" id="FMJB01000066">
    <property type="protein sequence ID" value="SCM69846.1"/>
    <property type="molecule type" value="Genomic_DNA"/>
</dbReference>
<gene>
    <name evidence="1" type="ORF">KARMA_4089</name>
</gene>
<dbReference type="RefSeq" id="WP_072709912.1">
    <property type="nucleotide sequence ID" value="NZ_FMJB01000066.1"/>
</dbReference>
<reference evidence="2" key="1">
    <citation type="submission" date="2016-09" db="EMBL/GenBank/DDBJ databases">
        <authorList>
            <person name="Wibberg D."/>
        </authorList>
    </citation>
    <scope>NUCLEOTIDE SEQUENCE [LARGE SCALE GENOMIC DNA]</scope>
</reference>
<protein>
    <submittedName>
        <fullName evidence="1">Uncharacterized protein</fullName>
    </submittedName>
</protein>
<dbReference type="Proteomes" id="UP000184085">
    <property type="component" value="Unassembled WGS sequence"/>
</dbReference>
<accession>A0A1M4N9G5</accession>
<dbReference type="AlphaFoldDB" id="A0A1M4N9G5"/>
<sequence length="196" mass="21151">MTEDHQIMAAEYAMGLLDGEAELRAERLRRNDKAFDNAVWWWEEHLSGAISQVDPVAPPRNALAGIHDTLFGKEIKTAKGKLRWKPIVGGIVSVKAALLSAYLVSRAVNTESYVVETRYGDATVSWNTRAGTLQLKSQSNTTLHLWKKVGDGFSYLGSAGSKITAGFVAGDIIILSADGPLATAPEPIGQTTLLAE</sequence>